<evidence type="ECO:0000256" key="2">
    <source>
        <dbReference type="PROSITE-ProRule" id="PRU00335"/>
    </source>
</evidence>
<proteinExistence type="predicted"/>
<dbReference type="Pfam" id="PF00440">
    <property type="entry name" value="TetR_N"/>
    <property type="match status" value="1"/>
</dbReference>
<reference evidence="4 5" key="1">
    <citation type="submission" date="2021-06" db="EMBL/GenBank/DDBJ databases">
        <authorList>
            <person name="Sun Q."/>
            <person name="Li D."/>
        </authorList>
    </citation>
    <scope>NUCLEOTIDE SEQUENCE [LARGE SCALE GENOMIC DNA]</scope>
    <source>
        <strain evidence="4 5">MSJ-5</strain>
    </source>
</reference>
<evidence type="ECO:0000259" key="3">
    <source>
        <dbReference type="PROSITE" id="PS50977"/>
    </source>
</evidence>
<dbReference type="PANTHER" id="PTHR43479">
    <property type="entry name" value="ACREF/ENVCD OPERON REPRESSOR-RELATED"/>
    <property type="match status" value="1"/>
</dbReference>
<dbReference type="InterPro" id="IPR001647">
    <property type="entry name" value="HTH_TetR"/>
</dbReference>
<feature type="domain" description="HTH tetR-type" evidence="3">
    <location>
        <begin position="8"/>
        <end position="69"/>
    </location>
</feature>
<evidence type="ECO:0000256" key="1">
    <source>
        <dbReference type="ARBA" id="ARBA00023125"/>
    </source>
</evidence>
<dbReference type="Pfam" id="PF21303">
    <property type="entry name" value="TetR_C_39"/>
    <property type="match status" value="1"/>
</dbReference>
<name>A0ABS6FYV0_9FIRM</name>
<gene>
    <name evidence="4" type="ORF">KQI88_02275</name>
</gene>
<dbReference type="EMBL" id="JAHLQK010000001">
    <property type="protein sequence ID" value="MBU5675243.1"/>
    <property type="molecule type" value="Genomic_DNA"/>
</dbReference>
<dbReference type="PROSITE" id="PS50977">
    <property type="entry name" value="HTH_TETR_2"/>
    <property type="match status" value="1"/>
</dbReference>
<protein>
    <submittedName>
        <fullName evidence="4">TetR/AcrR family transcriptional regulator</fullName>
    </submittedName>
</protein>
<dbReference type="RefSeq" id="WP_216414738.1">
    <property type="nucleotide sequence ID" value="NZ_JAHLQK010000001.1"/>
</dbReference>
<comment type="caution">
    <text evidence="4">The sequence shown here is derived from an EMBL/GenBank/DDBJ whole genome shotgun (WGS) entry which is preliminary data.</text>
</comment>
<feature type="DNA-binding region" description="H-T-H motif" evidence="2">
    <location>
        <begin position="32"/>
        <end position="51"/>
    </location>
</feature>
<dbReference type="Proteomes" id="UP000779508">
    <property type="component" value="Unassembled WGS sequence"/>
</dbReference>
<sequence>MARNKYPEETVNRILEVSLKLFIEKGYEHTSIQDIINDLGGLTKGAIYHHFKSKEEIFLAVAEDIHKETETRMTAIRDDEKLNGLQKLQKMFCSSLESSTQDKMFSVAPNLLKNPQFLALQLQSSIEEAAPFYIQPVLEQGIADGSIQTEYPKELAEVLILLANVWLNPMIFAVSPKEMLSKCRFFQKILLGLGLDLVNEQMLERFDKYTKIYEEKNHK</sequence>
<accession>A0ABS6FYV0</accession>
<organism evidence="4 5">
    <name type="scientific">Alkaliphilus flagellatus</name>
    <dbReference type="NCBI Taxonomy" id="2841507"/>
    <lineage>
        <taxon>Bacteria</taxon>
        <taxon>Bacillati</taxon>
        <taxon>Bacillota</taxon>
        <taxon>Clostridia</taxon>
        <taxon>Peptostreptococcales</taxon>
        <taxon>Natronincolaceae</taxon>
        <taxon>Alkaliphilus</taxon>
    </lineage>
</organism>
<keyword evidence="5" id="KW-1185">Reference proteome</keyword>
<evidence type="ECO:0000313" key="4">
    <source>
        <dbReference type="EMBL" id="MBU5675243.1"/>
    </source>
</evidence>
<keyword evidence="1 2" id="KW-0238">DNA-binding</keyword>
<dbReference type="InterPro" id="IPR050624">
    <property type="entry name" value="HTH-type_Tx_Regulator"/>
</dbReference>
<dbReference type="PANTHER" id="PTHR43479:SF11">
    <property type="entry name" value="ACREF_ENVCD OPERON REPRESSOR-RELATED"/>
    <property type="match status" value="1"/>
</dbReference>
<dbReference type="InterPro" id="IPR049149">
    <property type="entry name" value="TetR/AcrR_C"/>
</dbReference>
<evidence type="ECO:0000313" key="5">
    <source>
        <dbReference type="Proteomes" id="UP000779508"/>
    </source>
</evidence>